<evidence type="ECO:0000256" key="6">
    <source>
        <dbReference type="ARBA" id="ARBA00023136"/>
    </source>
</evidence>
<evidence type="ECO:0000256" key="2">
    <source>
        <dbReference type="ARBA" id="ARBA00022448"/>
    </source>
</evidence>
<dbReference type="Gene3D" id="1.10.287.630">
    <property type="entry name" value="Helix hairpin bin"/>
    <property type="match status" value="1"/>
</dbReference>
<keyword evidence="3 9" id="KW-0812">Transmembrane</keyword>
<keyword evidence="6 9" id="KW-0472">Membrane</keyword>
<dbReference type="InterPro" id="IPR014710">
    <property type="entry name" value="RmlC-like_jellyroll"/>
</dbReference>
<dbReference type="Gene3D" id="2.60.120.10">
    <property type="entry name" value="Jelly Rolls"/>
    <property type="match status" value="1"/>
</dbReference>
<dbReference type="InterPro" id="IPR000595">
    <property type="entry name" value="cNMP-bd_dom"/>
</dbReference>
<dbReference type="GO" id="GO:0005249">
    <property type="term" value="F:voltage-gated potassium channel activity"/>
    <property type="evidence" value="ECO:0007669"/>
    <property type="project" value="InterPro"/>
</dbReference>
<geneLocation type="mitochondrion" evidence="11"/>
<evidence type="ECO:0000256" key="8">
    <source>
        <dbReference type="SAM" id="MobiDB-lite"/>
    </source>
</evidence>
<keyword evidence="11" id="KW-0496">Mitochondrion</keyword>
<dbReference type="Pfam" id="PF00027">
    <property type="entry name" value="cNMP_binding"/>
    <property type="match status" value="1"/>
</dbReference>
<evidence type="ECO:0000256" key="3">
    <source>
        <dbReference type="ARBA" id="ARBA00022692"/>
    </source>
</evidence>
<dbReference type="CDD" id="cd00038">
    <property type="entry name" value="CAP_ED"/>
    <property type="match status" value="1"/>
</dbReference>
<evidence type="ECO:0000256" key="5">
    <source>
        <dbReference type="ARBA" id="ARBA00023065"/>
    </source>
</evidence>
<keyword evidence="7" id="KW-0407">Ion channel</keyword>
<dbReference type="EMBL" id="OVEO01000012">
    <property type="protein sequence ID" value="SPQ99636.1"/>
    <property type="molecule type" value="Genomic_DNA"/>
</dbReference>
<dbReference type="InterPro" id="IPR005821">
    <property type="entry name" value="Ion_trans_dom"/>
</dbReference>
<feature type="transmembrane region" description="Helical" evidence="9">
    <location>
        <begin position="280"/>
        <end position="302"/>
    </location>
</feature>
<feature type="transmembrane region" description="Helical" evidence="9">
    <location>
        <begin position="93"/>
        <end position="115"/>
    </location>
</feature>
<dbReference type="InterPro" id="IPR018490">
    <property type="entry name" value="cNMP-bd_dom_sf"/>
</dbReference>
<dbReference type="InterPro" id="IPR003938">
    <property type="entry name" value="K_chnl_volt-dep_EAG/ELK/ERG"/>
</dbReference>
<evidence type="ECO:0000259" key="10">
    <source>
        <dbReference type="PROSITE" id="PS50042"/>
    </source>
</evidence>
<dbReference type="PROSITE" id="PS50042">
    <property type="entry name" value="CNMP_BINDING_3"/>
    <property type="match status" value="1"/>
</dbReference>
<feature type="region of interest" description="Disordered" evidence="8">
    <location>
        <begin position="1"/>
        <end position="24"/>
    </location>
</feature>
<comment type="subcellular location">
    <subcellularLocation>
        <location evidence="1">Membrane</location>
        <topology evidence="1">Multi-pass membrane protein</topology>
    </subcellularLocation>
</comment>
<dbReference type="AlphaFoldDB" id="A0A3P3YHH7"/>
<dbReference type="GO" id="GO:0016020">
    <property type="term" value="C:membrane"/>
    <property type="evidence" value="ECO:0007669"/>
    <property type="project" value="UniProtKB-SubCell"/>
</dbReference>
<dbReference type="PANTHER" id="PTHR47823:SF9">
    <property type="entry name" value="CHROMOSOME UNDETERMINED SCAFFOLD_10, WHOLE GENOME SHOTGUN SEQUENCE"/>
    <property type="match status" value="1"/>
</dbReference>
<keyword evidence="5" id="KW-0406">Ion transport</keyword>
<evidence type="ECO:0000256" key="4">
    <source>
        <dbReference type="ARBA" id="ARBA00022989"/>
    </source>
</evidence>
<evidence type="ECO:0000313" key="12">
    <source>
        <dbReference type="Proteomes" id="UP000290189"/>
    </source>
</evidence>
<keyword evidence="4 9" id="KW-1133">Transmembrane helix</keyword>
<gene>
    <name evidence="11" type="ORF">PLBR_LOCUS6851</name>
</gene>
<feature type="transmembrane region" description="Helical" evidence="9">
    <location>
        <begin position="309"/>
        <end position="332"/>
    </location>
</feature>
<dbReference type="PRINTS" id="PR01463">
    <property type="entry name" value="EAGCHANLFMLY"/>
</dbReference>
<proteinExistence type="predicted"/>
<feature type="region of interest" description="Disordered" evidence="8">
    <location>
        <begin position="673"/>
        <end position="709"/>
    </location>
</feature>
<feature type="domain" description="Cyclic nucleotide-binding" evidence="10">
    <location>
        <begin position="413"/>
        <end position="521"/>
    </location>
</feature>
<dbReference type="SUPFAM" id="SSF51206">
    <property type="entry name" value="cAMP-binding domain-like"/>
    <property type="match status" value="1"/>
</dbReference>
<feature type="transmembrane region" description="Helical" evidence="9">
    <location>
        <begin position="151"/>
        <end position="168"/>
    </location>
</feature>
<reference evidence="11 12" key="1">
    <citation type="submission" date="2018-03" db="EMBL/GenBank/DDBJ databases">
        <authorList>
            <person name="Fogelqvist J."/>
        </authorList>
    </citation>
    <scope>NUCLEOTIDE SEQUENCE [LARGE SCALE GENOMIC DNA]</scope>
</reference>
<evidence type="ECO:0000256" key="7">
    <source>
        <dbReference type="ARBA" id="ARBA00023303"/>
    </source>
</evidence>
<accession>A0A3P3YHH7</accession>
<feature type="transmembrane region" description="Helical" evidence="9">
    <location>
        <begin position="223"/>
        <end position="248"/>
    </location>
</feature>
<name>A0A3P3YHH7_PLABS</name>
<protein>
    <recommendedName>
        <fullName evidence="10">Cyclic nucleotide-binding domain-containing protein</fullName>
    </recommendedName>
</protein>
<dbReference type="Pfam" id="PF00520">
    <property type="entry name" value="Ion_trans"/>
    <property type="match status" value="1"/>
</dbReference>
<evidence type="ECO:0000256" key="1">
    <source>
        <dbReference type="ARBA" id="ARBA00004141"/>
    </source>
</evidence>
<dbReference type="SUPFAM" id="SSF81324">
    <property type="entry name" value="Voltage-gated potassium channels"/>
    <property type="match status" value="1"/>
</dbReference>
<keyword evidence="2" id="KW-0813">Transport</keyword>
<evidence type="ECO:0000256" key="9">
    <source>
        <dbReference type="SAM" id="Phobius"/>
    </source>
</evidence>
<dbReference type="PANTHER" id="PTHR47823">
    <property type="entry name" value="ION_TRANS DOMAIN-CONTAINING PROTEIN"/>
    <property type="match status" value="1"/>
</dbReference>
<organism evidence="11 12">
    <name type="scientific">Plasmodiophora brassicae</name>
    <name type="common">Clubroot disease agent</name>
    <dbReference type="NCBI Taxonomy" id="37360"/>
    <lineage>
        <taxon>Eukaryota</taxon>
        <taxon>Sar</taxon>
        <taxon>Rhizaria</taxon>
        <taxon>Endomyxa</taxon>
        <taxon>Phytomyxea</taxon>
        <taxon>Plasmodiophorida</taxon>
        <taxon>Plasmodiophoridae</taxon>
        <taxon>Plasmodiophora</taxon>
    </lineage>
</organism>
<sequence length="709" mass="79387">MDPHPGASSGGNVDDAGAGTTPPRWSKVMRRLKATIAIQQVTGDIVKAKMFGTAKVGVYAAGGRSSAKLAWMDDSGRDDDEAGRRRRQCLWTAWEVVVAVAIVYTVLVTPIVFAYVNDTVANAFTDVEYVIDAVFLVDFAMALGMRAVTPFVAALYVLCLFPFGPIATAVPDSMIALAQLLHLFRLFKYLRLHRASRILDERRLRRPPSYQRVTRASIIRGRLLWLLGLLCVLAHMMGSGFIFVARIAPRYHPSHPYTTWMTRYPFQDRASFIPVGLDEYLVAVYWFLTTLCTVGYGDVVAVSPIEQTFAIAIMLCSATSLAYVTAIFSSIVNERDSQKREFIEKMASLSVFVEAQQFPEQLRLEMFRYFHDWWRIQKASSRDGKDILLEMPPAMRYSATAFMFRQMIARAPILRTKPNSLVSDILMQMKVFKFNDGELMAQFGDATTDWMVVESGTVVLLSPNKKFQLMQFEAGTSIGELGIVLTGVWMGDVRAEGPVTVWSIPRPDLIKLIRSNTDMRQDFVTIARTRFGILQTALDRARVMEEKAQSLFLNAAKIGRRRMIKERPSEHARSTSADDAAEKATANADRYVKLSSEIIKRVGSAVVTLTDSSWLDAPVCAGTSVTVTVAPVEDQLFALRAKVDTEIANDIRHLRTLLECIATPEQIAQARERCSSQTRRASMPRAISTDDSEQPSRPEPRRLSRNLSR</sequence>
<dbReference type="Proteomes" id="UP000290189">
    <property type="component" value="Unassembled WGS sequence"/>
</dbReference>
<dbReference type="Gene3D" id="1.10.287.70">
    <property type="match status" value="1"/>
</dbReference>
<evidence type="ECO:0000313" key="11">
    <source>
        <dbReference type="EMBL" id="SPQ99636.1"/>
    </source>
</evidence>